<keyword evidence="1" id="KW-0540">Nuclease</keyword>
<dbReference type="InterPro" id="IPR013520">
    <property type="entry name" value="Ribonucl_H"/>
</dbReference>
<keyword evidence="7" id="KW-1185">Reference proteome</keyword>
<dbReference type="Proteomes" id="UP000323876">
    <property type="component" value="Unassembled WGS sequence"/>
</dbReference>
<evidence type="ECO:0000313" key="7">
    <source>
        <dbReference type="Proteomes" id="UP000323876"/>
    </source>
</evidence>
<dbReference type="SUPFAM" id="SSF53098">
    <property type="entry name" value="Ribonuclease H-like"/>
    <property type="match status" value="1"/>
</dbReference>
<name>A0A5N0EB51_9NOCA</name>
<reference evidence="6 7" key="1">
    <citation type="submission" date="2019-09" db="EMBL/GenBank/DDBJ databases">
        <authorList>
            <person name="Wang X."/>
        </authorList>
    </citation>
    <scope>NUCLEOTIDE SEQUENCE [LARGE SCALE GENOMIC DNA]</scope>
    <source>
        <strain evidence="6 7">CICC 11023</strain>
    </source>
</reference>
<dbReference type="EMBL" id="VXLC01000014">
    <property type="protein sequence ID" value="KAA8886196.1"/>
    <property type="molecule type" value="Genomic_DNA"/>
</dbReference>
<dbReference type="OrthoDB" id="9803913at2"/>
<evidence type="ECO:0000256" key="1">
    <source>
        <dbReference type="ARBA" id="ARBA00022722"/>
    </source>
</evidence>
<comment type="caution">
    <text evidence="6">The sequence shown here is derived from an EMBL/GenBank/DDBJ whole genome shotgun (WGS) entry which is preliminary data.</text>
</comment>
<dbReference type="CDD" id="cd06127">
    <property type="entry name" value="DEDDh"/>
    <property type="match status" value="1"/>
</dbReference>
<feature type="region of interest" description="Disordered" evidence="4">
    <location>
        <begin position="1"/>
        <end position="73"/>
    </location>
</feature>
<protein>
    <submittedName>
        <fullName evidence="6">3'-5' exonuclease</fullName>
    </submittedName>
</protein>
<dbReference type="SMART" id="SM00479">
    <property type="entry name" value="EXOIII"/>
    <property type="match status" value="1"/>
</dbReference>
<organism evidence="6 7">
    <name type="scientific">Nocardia colli</name>
    <dbReference type="NCBI Taxonomy" id="2545717"/>
    <lineage>
        <taxon>Bacteria</taxon>
        <taxon>Bacillati</taxon>
        <taxon>Actinomycetota</taxon>
        <taxon>Actinomycetes</taxon>
        <taxon>Mycobacteriales</taxon>
        <taxon>Nocardiaceae</taxon>
        <taxon>Nocardia</taxon>
    </lineage>
</organism>
<dbReference type="InterPro" id="IPR012337">
    <property type="entry name" value="RNaseH-like_sf"/>
</dbReference>
<dbReference type="PANTHER" id="PTHR30231">
    <property type="entry name" value="DNA POLYMERASE III SUBUNIT EPSILON"/>
    <property type="match status" value="1"/>
</dbReference>
<evidence type="ECO:0000259" key="5">
    <source>
        <dbReference type="SMART" id="SM00479"/>
    </source>
</evidence>
<sequence length="280" mass="30555">MAAPRNRAGCRARRNAGRQPGRDQRPRDRRRRPDRAAALPDATQPGIPGARRDQTAPPQPSWPRRPGLAHDQGDVVNAIPNTLRGKDIAVVDVEGNGQTPPEIIEIAILTVSGETVDIGDMRAWLIKPQQPITQIVTRKVHGIKNSDVESCPGWVEIAPDIDAALAGRTLVAHNAGVEQRVLASHLPDWSPPMVLDTLRLAKAVWRDLPSYSLDKLLEHAGLDMSAVAEQGYHRGGYDAWAAWRLLCRLVEDSGLDWTGLVSAAAPKEFVPKAEPEGGLW</sequence>
<dbReference type="Gene3D" id="3.30.420.10">
    <property type="entry name" value="Ribonuclease H-like superfamily/Ribonuclease H"/>
    <property type="match status" value="1"/>
</dbReference>
<dbReference type="AlphaFoldDB" id="A0A5N0EB51"/>
<evidence type="ECO:0000256" key="4">
    <source>
        <dbReference type="SAM" id="MobiDB-lite"/>
    </source>
</evidence>
<accession>A0A5N0EB51</accession>
<evidence type="ECO:0000256" key="2">
    <source>
        <dbReference type="ARBA" id="ARBA00022801"/>
    </source>
</evidence>
<dbReference type="GO" id="GO:0003676">
    <property type="term" value="F:nucleic acid binding"/>
    <property type="evidence" value="ECO:0007669"/>
    <property type="project" value="InterPro"/>
</dbReference>
<dbReference type="InterPro" id="IPR036397">
    <property type="entry name" value="RNaseH_sf"/>
</dbReference>
<dbReference type="PANTHER" id="PTHR30231:SF4">
    <property type="entry name" value="PROTEIN NEN2"/>
    <property type="match status" value="1"/>
</dbReference>
<feature type="domain" description="Exonuclease" evidence="5">
    <location>
        <begin position="87"/>
        <end position="255"/>
    </location>
</feature>
<dbReference type="GO" id="GO:0008408">
    <property type="term" value="F:3'-5' exonuclease activity"/>
    <property type="evidence" value="ECO:0007669"/>
    <property type="project" value="TreeGrafter"/>
</dbReference>
<keyword evidence="3 6" id="KW-0269">Exonuclease</keyword>
<evidence type="ECO:0000313" key="6">
    <source>
        <dbReference type="EMBL" id="KAA8886196.1"/>
    </source>
</evidence>
<evidence type="ECO:0000256" key="3">
    <source>
        <dbReference type="ARBA" id="ARBA00022839"/>
    </source>
</evidence>
<dbReference type="Pfam" id="PF00929">
    <property type="entry name" value="RNase_T"/>
    <property type="match status" value="1"/>
</dbReference>
<proteinExistence type="predicted"/>
<gene>
    <name evidence="6" type="ORF">F3087_26775</name>
</gene>
<keyword evidence="2" id="KW-0378">Hydrolase</keyword>